<organism evidence="3 4">
    <name type="scientific">Persephonella hydrogeniphila</name>
    <dbReference type="NCBI Taxonomy" id="198703"/>
    <lineage>
        <taxon>Bacteria</taxon>
        <taxon>Pseudomonadati</taxon>
        <taxon>Aquificota</taxon>
        <taxon>Aquificia</taxon>
        <taxon>Aquificales</taxon>
        <taxon>Hydrogenothermaceae</taxon>
        <taxon>Persephonella</taxon>
    </lineage>
</organism>
<feature type="transmembrane region" description="Helical" evidence="1">
    <location>
        <begin position="35"/>
        <end position="52"/>
    </location>
</feature>
<evidence type="ECO:0000259" key="2">
    <source>
        <dbReference type="Pfam" id="PF18145"/>
    </source>
</evidence>
<accession>A0A285NN35</accession>
<evidence type="ECO:0000313" key="3">
    <source>
        <dbReference type="EMBL" id="SNZ10638.1"/>
    </source>
</evidence>
<gene>
    <name evidence="3" type="ORF">SAMN06265182_1910</name>
</gene>
<dbReference type="InterPro" id="IPR040836">
    <property type="entry name" value="SAVED"/>
</dbReference>
<keyword evidence="1" id="KW-0812">Transmembrane</keyword>
<evidence type="ECO:0000313" key="4">
    <source>
        <dbReference type="Proteomes" id="UP000219036"/>
    </source>
</evidence>
<dbReference type="EMBL" id="OBEI01000011">
    <property type="protein sequence ID" value="SNZ10638.1"/>
    <property type="molecule type" value="Genomic_DNA"/>
</dbReference>
<proteinExistence type="predicted"/>
<reference evidence="4" key="1">
    <citation type="submission" date="2017-09" db="EMBL/GenBank/DDBJ databases">
        <authorList>
            <person name="Varghese N."/>
            <person name="Submissions S."/>
        </authorList>
    </citation>
    <scope>NUCLEOTIDE SEQUENCE [LARGE SCALE GENOMIC DNA]</scope>
    <source>
        <strain evidence="4">DSM 15103</strain>
    </source>
</reference>
<dbReference type="AlphaFoldDB" id="A0A285NN35"/>
<keyword evidence="1" id="KW-1133">Transmembrane helix</keyword>
<protein>
    <recommendedName>
        <fullName evidence="2">SMODS-associated and fused to various effectors domain-containing protein</fullName>
    </recommendedName>
</protein>
<keyword evidence="1" id="KW-0472">Membrane</keyword>
<dbReference type="Pfam" id="PF18145">
    <property type="entry name" value="SAVED"/>
    <property type="match status" value="1"/>
</dbReference>
<feature type="transmembrane region" description="Helical" evidence="1">
    <location>
        <begin position="12"/>
        <end position="29"/>
    </location>
</feature>
<name>A0A285NN35_9AQUI</name>
<evidence type="ECO:0000256" key="1">
    <source>
        <dbReference type="SAM" id="Phobius"/>
    </source>
</evidence>
<dbReference type="NCBIfam" id="NF033611">
    <property type="entry name" value="SAVED"/>
    <property type="match status" value="1"/>
</dbReference>
<sequence length="331" mass="38019">MKFIENLNSNPLFTFGGYMGAIGGLIADFSGIPYAYLGALGFAGSLASIGIWQEYKKHKLYEKPFLPIPVVINISNPADSKNALNQLSNVIEREGFKDHLKNLEKYFAIDKDNLIFEYKGDIFDKEKLKDFLKILKHEIEKLERKIPQGDQFYIAYIGPVSVSILVGAIFAQDAVKIFQYDKSINGYKNVADIKDRIIKENIDTLEKFDFIEVIKENNEKAVLAIDISSHKINFNSSAIQSFGDIFYLKSKESKGTISYNDNWIRYIQEIFFTINKLQTNYKEIKLVYSIPISIGLGLGMAIQNYWKILLTNYQQGEYKDLIYTDEVQYFL</sequence>
<dbReference type="RefSeq" id="WP_144020084.1">
    <property type="nucleotide sequence ID" value="NZ_OBEI01000011.1"/>
</dbReference>
<keyword evidence="4" id="KW-1185">Reference proteome</keyword>
<feature type="domain" description="SMODS-associated and fused to various effectors" evidence="2">
    <location>
        <begin position="208"/>
        <end position="319"/>
    </location>
</feature>
<dbReference type="OrthoDB" id="47136at2"/>
<dbReference type="Proteomes" id="UP000219036">
    <property type="component" value="Unassembled WGS sequence"/>
</dbReference>